<proteinExistence type="predicted"/>
<comment type="caution">
    <text evidence="1">The sequence shown here is derived from an EMBL/GenBank/DDBJ whole genome shotgun (WGS) entry which is preliminary data.</text>
</comment>
<evidence type="ECO:0000313" key="1">
    <source>
        <dbReference type="EMBL" id="KAJ8131698.1"/>
    </source>
</evidence>
<accession>A0ACC2JWP9</accession>
<protein>
    <submittedName>
        <fullName evidence="1">Uncharacterized protein</fullName>
    </submittedName>
</protein>
<dbReference type="EMBL" id="JAPUUL010000244">
    <property type="protein sequence ID" value="KAJ8131698.1"/>
    <property type="molecule type" value="Genomic_DNA"/>
</dbReference>
<gene>
    <name evidence="1" type="ORF">O1611_g1927</name>
</gene>
<evidence type="ECO:0000313" key="2">
    <source>
        <dbReference type="Proteomes" id="UP001153332"/>
    </source>
</evidence>
<name>A0ACC2JWP9_9PEZI</name>
<sequence length="638" mass="69185">MFCELLPRAYLIDEFMGAKEDLGPAGWTWNFLHLVAIQGEMTSDVARYSIDELYGGRANLLMLVGLDSCAVSDGASPAYESAAPVLATMNDSSSVDQTEKTQTSPPEHVLVEDIENENHFKAGKRELLILGTMAALNVILALDATVLPPALPKLAKVLKGSAIETFWAGSAYLLANAVFVPFLGALSDLIGRRLVLLFSVSMFTIGTIISTVATNFTVLLSGRAIQGVGGGGIYTLSYIVVSDIIPLRQRPKYLALILAGWALGTVLGPVMGAVAEHAQWQWIFYINYPFCALGLLSVPFAFRNLKLQNQPPFLTAVLHVDWLGSFLFIAGVASFLIGLTWGGVQYNWNSYQSWLPILLGGLATISALVYEGYVASAPFLRLSVWKNTSACLTFVLTLVSGFELYSHLYYLPFYMISVKGLSATLTGVYIMATTLLVVPISIVSGRLMTRFGSFLWSVRLGFACLIVSNGVLLLINQHRSLVAHLFLILTISVGHGLLVLSLNIATQAIASTRDVAYAVSMFTFIRQFGICLGVAIGGTVFENVLLHALEYHGFPHGIALDTARNAAALSGPLNSMPDGPEKTAFLDAFVEGFHGILYLLLALAAVSLFLSLFIKHHDMNKQLDSEHRLEERVSTSPT</sequence>
<organism evidence="1 2">
    <name type="scientific">Lasiodiplodia mahajangana</name>
    <dbReference type="NCBI Taxonomy" id="1108764"/>
    <lineage>
        <taxon>Eukaryota</taxon>
        <taxon>Fungi</taxon>
        <taxon>Dikarya</taxon>
        <taxon>Ascomycota</taxon>
        <taxon>Pezizomycotina</taxon>
        <taxon>Dothideomycetes</taxon>
        <taxon>Dothideomycetes incertae sedis</taxon>
        <taxon>Botryosphaeriales</taxon>
        <taxon>Botryosphaeriaceae</taxon>
        <taxon>Lasiodiplodia</taxon>
    </lineage>
</organism>
<dbReference type="Proteomes" id="UP001153332">
    <property type="component" value="Unassembled WGS sequence"/>
</dbReference>
<reference evidence="1" key="1">
    <citation type="submission" date="2022-12" db="EMBL/GenBank/DDBJ databases">
        <title>Genome Sequence of Lasiodiplodia mahajangana.</title>
        <authorList>
            <person name="Buettner E."/>
        </authorList>
    </citation>
    <scope>NUCLEOTIDE SEQUENCE</scope>
    <source>
        <strain evidence="1">VT137</strain>
    </source>
</reference>
<keyword evidence="2" id="KW-1185">Reference proteome</keyword>